<dbReference type="PANTHER" id="PTHR39463:SF1">
    <property type="entry name" value="MEDUSA"/>
    <property type="match status" value="1"/>
</dbReference>
<dbReference type="AlphaFoldDB" id="A0A0C9WVL0"/>
<feature type="domain" description="DUF7082" evidence="2">
    <location>
        <begin position="246"/>
        <end position="396"/>
    </location>
</feature>
<dbReference type="STRING" id="1095629.A0A0C9WVL0"/>
<reference evidence="3 4" key="1">
    <citation type="submission" date="2014-04" db="EMBL/GenBank/DDBJ databases">
        <authorList>
            <consortium name="DOE Joint Genome Institute"/>
            <person name="Kuo A."/>
            <person name="Kohler A."/>
            <person name="Nagy L.G."/>
            <person name="Floudas D."/>
            <person name="Copeland A."/>
            <person name="Barry K.W."/>
            <person name="Cichocki N."/>
            <person name="Veneault-Fourrey C."/>
            <person name="LaButti K."/>
            <person name="Lindquist E.A."/>
            <person name="Lipzen A."/>
            <person name="Lundell T."/>
            <person name="Morin E."/>
            <person name="Murat C."/>
            <person name="Sun H."/>
            <person name="Tunlid A."/>
            <person name="Henrissat B."/>
            <person name="Grigoriev I.V."/>
            <person name="Hibbett D.S."/>
            <person name="Martin F."/>
            <person name="Nordberg H.P."/>
            <person name="Cantor M.N."/>
            <person name="Hua S.X."/>
        </authorList>
    </citation>
    <scope>NUCLEOTIDE SEQUENCE [LARGE SCALE GENOMIC DNA]</scope>
    <source>
        <strain evidence="3 4">LaAM-08-1</strain>
    </source>
</reference>
<organism evidence="3 4">
    <name type="scientific">Laccaria amethystina LaAM-08-1</name>
    <dbReference type="NCBI Taxonomy" id="1095629"/>
    <lineage>
        <taxon>Eukaryota</taxon>
        <taxon>Fungi</taxon>
        <taxon>Dikarya</taxon>
        <taxon>Basidiomycota</taxon>
        <taxon>Agaricomycotina</taxon>
        <taxon>Agaricomycetes</taxon>
        <taxon>Agaricomycetidae</taxon>
        <taxon>Agaricales</taxon>
        <taxon>Agaricineae</taxon>
        <taxon>Hydnangiaceae</taxon>
        <taxon>Laccaria</taxon>
    </lineage>
</organism>
<feature type="region of interest" description="Disordered" evidence="1">
    <location>
        <begin position="178"/>
        <end position="203"/>
    </location>
</feature>
<proteinExistence type="predicted"/>
<evidence type="ECO:0000313" key="3">
    <source>
        <dbReference type="EMBL" id="KIK03525.1"/>
    </source>
</evidence>
<feature type="compositionally biased region" description="Low complexity" evidence="1">
    <location>
        <begin position="472"/>
        <end position="491"/>
    </location>
</feature>
<dbReference type="GO" id="GO:0005634">
    <property type="term" value="C:nucleus"/>
    <property type="evidence" value="ECO:0007669"/>
    <property type="project" value="TreeGrafter"/>
</dbReference>
<dbReference type="OrthoDB" id="1751210at2759"/>
<name>A0A0C9WVL0_9AGAR</name>
<feature type="compositionally biased region" description="Low complexity" evidence="1">
    <location>
        <begin position="1"/>
        <end position="12"/>
    </location>
</feature>
<feature type="region of interest" description="Disordered" evidence="1">
    <location>
        <begin position="453"/>
        <end position="491"/>
    </location>
</feature>
<dbReference type="HOGENOM" id="CLU_507211_0_0_1"/>
<dbReference type="Pfam" id="PF23305">
    <property type="entry name" value="DUF7082"/>
    <property type="match status" value="1"/>
</dbReference>
<evidence type="ECO:0000256" key="1">
    <source>
        <dbReference type="SAM" id="MobiDB-lite"/>
    </source>
</evidence>
<sequence>MVVHSPPSHNDSPSPPLAMHAPRPLASQNIDHLNNDLNNAQDHLALASPSPSSVVMSPTGIIHVLGYTPTEGERGVPITVRIHFHPDLADAMYVRLVVGQKAVATKVRELPGVTYGRWQLDASAPSFDRDQNLSTKVLISVQALNDDNAILDSVVFGEFSYWTPDHPMNKLPRLQIPTSNTSLRRRSLPHLPTPSSTTSDHQELFPKVPQRRVRLHRRMKALMRTKQASMSGDHDQDDLYAQTPILDLATPLTNICAGWSAAELQAGRRLVRFSKVQDGRRLIVSCEPIRQEDYCEADSVISCIYREEADTCFVTSVDVIYLLERLTNGEFPVEEKNRIRRNLEGLRPTTVSKHKAGFGDFFQRIMEFPDPKPRNIEKDLKVFEWNLLGQALEKILSKYSIYTSPSPDCSDSPTEEISPLDSPELLALQLAYPAEDTSPRQYVDQRTRATKFEPASDDLHFTSTSSGPEVFASPIESPATASPSSSSSSAFPVFARDTTHTESSATSAWTPDFKASEIADNFSLLNPYDVGHPGSDNAFSDNTGMDFNIYENFTFHHTADDTLATLADQYM</sequence>
<feature type="region of interest" description="Disordered" evidence="1">
    <location>
        <begin position="1"/>
        <end position="22"/>
    </location>
</feature>
<accession>A0A0C9WVL0</accession>
<reference evidence="4" key="2">
    <citation type="submission" date="2015-01" db="EMBL/GenBank/DDBJ databases">
        <title>Evolutionary Origins and Diversification of the Mycorrhizal Mutualists.</title>
        <authorList>
            <consortium name="DOE Joint Genome Institute"/>
            <consortium name="Mycorrhizal Genomics Consortium"/>
            <person name="Kohler A."/>
            <person name="Kuo A."/>
            <person name="Nagy L.G."/>
            <person name="Floudas D."/>
            <person name="Copeland A."/>
            <person name="Barry K.W."/>
            <person name="Cichocki N."/>
            <person name="Veneault-Fourrey C."/>
            <person name="LaButti K."/>
            <person name="Lindquist E.A."/>
            <person name="Lipzen A."/>
            <person name="Lundell T."/>
            <person name="Morin E."/>
            <person name="Murat C."/>
            <person name="Riley R."/>
            <person name="Ohm R."/>
            <person name="Sun H."/>
            <person name="Tunlid A."/>
            <person name="Henrissat B."/>
            <person name="Grigoriev I.V."/>
            <person name="Hibbett D.S."/>
            <person name="Martin F."/>
        </authorList>
    </citation>
    <scope>NUCLEOTIDE SEQUENCE [LARGE SCALE GENOMIC DNA]</scope>
    <source>
        <strain evidence="4">LaAM-08-1</strain>
    </source>
</reference>
<dbReference type="InterPro" id="IPR055509">
    <property type="entry name" value="DUF7082"/>
</dbReference>
<gene>
    <name evidence="3" type="ORF">K443DRAFT_131351</name>
</gene>
<evidence type="ECO:0000313" key="4">
    <source>
        <dbReference type="Proteomes" id="UP000054477"/>
    </source>
</evidence>
<protein>
    <recommendedName>
        <fullName evidence="2">DUF7082 domain-containing protein</fullName>
    </recommendedName>
</protein>
<evidence type="ECO:0000259" key="2">
    <source>
        <dbReference type="Pfam" id="PF23305"/>
    </source>
</evidence>
<dbReference type="PANTHER" id="PTHR39463">
    <property type="entry name" value="MEDUSA"/>
    <property type="match status" value="1"/>
</dbReference>
<dbReference type="Proteomes" id="UP000054477">
    <property type="component" value="Unassembled WGS sequence"/>
</dbReference>
<keyword evidence="4" id="KW-1185">Reference proteome</keyword>
<dbReference type="EMBL" id="KN838579">
    <property type="protein sequence ID" value="KIK03525.1"/>
    <property type="molecule type" value="Genomic_DNA"/>
</dbReference>